<evidence type="ECO:0000313" key="1">
    <source>
        <dbReference type="Ensembl" id="ENSCCNP00000025525.1"/>
    </source>
</evidence>
<sequence length="157" mass="17548">MTFGSMKCLPRPFSRVEALAASDSLQGTRVELALVRAVEVAQVAVCTQKTMMMTCMLAWLDLVPWGWGRLPRRDQGGFLLQKIQNKNDKIKVICIWEVESELPTGILALGLHHFCCSLGQCKRPVWCEPRLYHHPHSKASALHSMLPEPSLTPSQPG</sequence>
<organism evidence="1">
    <name type="scientific">Castor canadensis</name>
    <name type="common">American beaver</name>
    <dbReference type="NCBI Taxonomy" id="51338"/>
    <lineage>
        <taxon>Eukaryota</taxon>
        <taxon>Metazoa</taxon>
        <taxon>Chordata</taxon>
        <taxon>Craniata</taxon>
        <taxon>Vertebrata</taxon>
        <taxon>Euteleostomi</taxon>
        <taxon>Mammalia</taxon>
        <taxon>Eutheria</taxon>
        <taxon>Euarchontoglires</taxon>
        <taxon>Glires</taxon>
        <taxon>Rodentia</taxon>
        <taxon>Castorimorpha</taxon>
        <taxon>Castoridae</taxon>
        <taxon>Castor</taxon>
    </lineage>
</organism>
<reference evidence="1" key="1">
    <citation type="submission" date="2023-09" db="UniProtKB">
        <authorList>
            <consortium name="Ensembl"/>
        </authorList>
    </citation>
    <scope>IDENTIFICATION</scope>
</reference>
<protein>
    <submittedName>
        <fullName evidence="1">Uncharacterized protein</fullName>
    </submittedName>
</protein>
<dbReference type="Ensembl" id="ENSCCNT00000032454.1">
    <property type="protein sequence ID" value="ENSCCNP00000025525.1"/>
    <property type="gene ID" value="ENSCCNG00000024884.1"/>
</dbReference>
<accession>A0A8C0XB14</accession>
<proteinExistence type="predicted"/>
<dbReference type="AlphaFoldDB" id="A0A8C0XB14"/>
<name>A0A8C0XB14_CASCN</name>